<dbReference type="AlphaFoldDB" id="W1IS19"/>
<accession>W1IS19</accession>
<dbReference type="GO" id="GO:0004527">
    <property type="term" value="F:exonuclease activity"/>
    <property type="evidence" value="ECO:0007669"/>
    <property type="project" value="UniProtKB-KW"/>
</dbReference>
<evidence type="ECO:0000259" key="1">
    <source>
        <dbReference type="Pfam" id="PF20469"/>
    </source>
</evidence>
<keyword evidence="2" id="KW-0269">Exonuclease</keyword>
<dbReference type="GeneID" id="97127079"/>
<feature type="domain" description="OLD protein-like TOPRIM" evidence="1">
    <location>
        <begin position="1"/>
        <end position="57"/>
    </location>
</feature>
<dbReference type="CDD" id="cd01026">
    <property type="entry name" value="TOPRIM_OLD"/>
    <property type="match status" value="1"/>
</dbReference>
<dbReference type="STRING" id="1427518.XSR1_110109"/>
<dbReference type="InterPro" id="IPR034139">
    <property type="entry name" value="TOPRIM_OLD"/>
</dbReference>
<organism evidence="2 3">
    <name type="scientific">Xenorhabdus szentirmaii DSM 16338</name>
    <dbReference type="NCBI Taxonomy" id="1427518"/>
    <lineage>
        <taxon>Bacteria</taxon>
        <taxon>Pseudomonadati</taxon>
        <taxon>Pseudomonadota</taxon>
        <taxon>Gammaproteobacteria</taxon>
        <taxon>Enterobacterales</taxon>
        <taxon>Morganellaceae</taxon>
        <taxon>Xenorhabdus</taxon>
    </lineage>
</organism>
<keyword evidence="3" id="KW-1185">Reference proteome</keyword>
<evidence type="ECO:0000313" key="3">
    <source>
        <dbReference type="Proteomes" id="UP000019202"/>
    </source>
</evidence>
<sequence length="205" mass="22560">MEGDAEEVLLPSFAESIGYNLDQLGITVCNVAEVNFEPYVKLTASLRIPFAVITDWDPLDGTKQPLGKNRSISIWDAYCSVRPEAPKFTPENITWLKAVTFDECNPCFRDRSIFLNSLTFEIAIANTPGLKEALLDILDEQGFGALRSSRIKSWRSGQPVVPAQLLTMVSDVGKGRLAAKLKKKAPGLTPPEYISAAIHYVTSNV</sequence>
<reference evidence="2" key="1">
    <citation type="submission" date="2013-11" db="EMBL/GenBank/DDBJ databases">
        <title>Draft genome sequence and annotation of the entomopathogenic bacteria, Xenorhabdus cabanillasi strain JM26 and Xenorhabdus szentirmai strain DSM 16338.</title>
        <authorList>
            <person name="Gualtieri M."/>
            <person name="Ogier J.C."/>
            <person name="Pages S."/>
            <person name="Givaudan A."/>
            <person name="Gaudriault S."/>
        </authorList>
    </citation>
    <scope>NUCLEOTIDE SEQUENCE [LARGE SCALE GENOMIC DNA]</scope>
    <source>
        <strain evidence="2">DSM 16338</strain>
    </source>
</reference>
<comment type="caution">
    <text evidence="2">The sequence shown here is derived from an EMBL/GenBank/DDBJ whole genome shotgun (WGS) entry which is preliminary data.</text>
</comment>
<dbReference type="EMBL" id="CBXF010000013">
    <property type="protein sequence ID" value="CDL81234.1"/>
    <property type="molecule type" value="Genomic_DNA"/>
</dbReference>
<gene>
    <name evidence="2" type="ORF">XSR1_110109</name>
</gene>
<proteinExistence type="predicted"/>
<keyword evidence="2" id="KW-0540">Nuclease</keyword>
<dbReference type="RefSeq" id="WP_255296674.1">
    <property type="nucleotide sequence ID" value="NZ_CAWLWS010000013.1"/>
</dbReference>
<keyword evidence="2" id="KW-0378">Hydrolase</keyword>
<dbReference type="Proteomes" id="UP000019202">
    <property type="component" value="Unassembled WGS sequence"/>
</dbReference>
<dbReference type="Pfam" id="PF20469">
    <property type="entry name" value="OLD-like_TOPRIM"/>
    <property type="match status" value="1"/>
</dbReference>
<evidence type="ECO:0000313" key="2">
    <source>
        <dbReference type="EMBL" id="CDL81234.1"/>
    </source>
</evidence>
<name>W1IS19_9GAMM</name>
<protein>
    <submittedName>
        <fullName evidence="2">Exonuclease</fullName>
    </submittedName>
</protein>